<reference evidence="3" key="1">
    <citation type="submission" date="2025-08" db="UniProtKB">
        <authorList>
            <consortium name="Ensembl"/>
        </authorList>
    </citation>
    <scope>IDENTIFICATION</scope>
</reference>
<dbReference type="InterPro" id="IPR055355">
    <property type="entry name" value="ZP-C"/>
</dbReference>
<dbReference type="PANTHER" id="PTHR11576:SF2">
    <property type="entry name" value="ZONA PELLUCIDA SPERM-BINDING PROTEIN 3"/>
    <property type="match status" value="1"/>
</dbReference>
<evidence type="ECO:0000259" key="2">
    <source>
        <dbReference type="PROSITE" id="PS51034"/>
    </source>
</evidence>
<accession>A0A8C3KDF1</accession>
<dbReference type="InterPro" id="IPR001507">
    <property type="entry name" value="ZP_dom"/>
</dbReference>
<dbReference type="PANTHER" id="PTHR11576">
    <property type="entry name" value="ZONA PELLUCIDA SPERM-BINDING PROTEIN 3"/>
    <property type="match status" value="1"/>
</dbReference>
<dbReference type="InterPro" id="IPR042235">
    <property type="entry name" value="ZP-C_dom"/>
</dbReference>
<reference evidence="3" key="2">
    <citation type="submission" date="2025-09" db="UniProtKB">
        <authorList>
            <consortium name="Ensembl"/>
        </authorList>
    </citation>
    <scope>IDENTIFICATION</scope>
</reference>
<feature type="domain" description="ZP" evidence="2">
    <location>
        <begin position="1"/>
        <end position="135"/>
    </location>
</feature>
<name>A0A8C3KDF1_9CHAR</name>
<dbReference type="GO" id="GO:0031012">
    <property type="term" value="C:extracellular matrix"/>
    <property type="evidence" value="ECO:0007669"/>
    <property type="project" value="TreeGrafter"/>
</dbReference>
<dbReference type="Pfam" id="PF00100">
    <property type="entry name" value="Zona_pellucida"/>
    <property type="match status" value="1"/>
</dbReference>
<dbReference type="AlphaFoldDB" id="A0A8C3KDF1"/>
<evidence type="ECO:0000313" key="3">
    <source>
        <dbReference type="Ensembl" id="ENSCPGP00000019478.1"/>
    </source>
</evidence>
<dbReference type="GO" id="GO:0032190">
    <property type="term" value="F:acrosin binding"/>
    <property type="evidence" value="ECO:0007669"/>
    <property type="project" value="TreeGrafter"/>
</dbReference>
<dbReference type="Gene3D" id="2.60.40.4100">
    <property type="entry name" value="Zona pellucida, ZP-C domain"/>
    <property type="match status" value="1"/>
</dbReference>
<sequence>MGHPGEEALGQEADRSARRISTIFQLGEVLYFQAGVNTENQAPLRLFVMDNCVAIPIPDRSSSPQCAFIDSSGCLVGGQLDDAPSRPRQDVLHFAVDVFRFARGSSNLVNHRMVSLADQAPDPLNEACSFNKLSSRWASVEGTQDAHSCCVMRSCGLARPSRRLHAPSQWEGGCVQRELPSQLGRSQRAS</sequence>
<evidence type="ECO:0000256" key="1">
    <source>
        <dbReference type="ARBA" id="ARBA00023157"/>
    </source>
</evidence>
<keyword evidence="1" id="KW-1015">Disulfide bond</keyword>
<dbReference type="GO" id="GO:2000344">
    <property type="term" value="P:positive regulation of acrosome reaction"/>
    <property type="evidence" value="ECO:0007669"/>
    <property type="project" value="TreeGrafter"/>
</dbReference>
<dbReference type="FunFam" id="2.60.40.4100:FF:000002">
    <property type="entry name" value="Zona pellucida sperm-binding protein 3"/>
    <property type="match status" value="1"/>
</dbReference>
<protein>
    <recommendedName>
        <fullName evidence="2">ZP domain-containing protein</fullName>
    </recommendedName>
</protein>
<dbReference type="GO" id="GO:0007339">
    <property type="term" value="P:binding of sperm to zona pellucida"/>
    <property type="evidence" value="ECO:0007669"/>
    <property type="project" value="TreeGrafter"/>
</dbReference>
<keyword evidence="4" id="KW-1185">Reference proteome</keyword>
<dbReference type="Ensembl" id="ENSCPGT00000021310.1">
    <property type="protein sequence ID" value="ENSCPGP00000019478.1"/>
    <property type="gene ID" value="ENSCPGG00000013632.1"/>
</dbReference>
<dbReference type="GO" id="GO:0035803">
    <property type="term" value="P:egg coat formation"/>
    <property type="evidence" value="ECO:0007669"/>
    <property type="project" value="TreeGrafter"/>
</dbReference>
<organism evidence="3 4">
    <name type="scientific">Calidris pygmaea</name>
    <name type="common">Spoon-billed sandpiper</name>
    <dbReference type="NCBI Taxonomy" id="425635"/>
    <lineage>
        <taxon>Eukaryota</taxon>
        <taxon>Metazoa</taxon>
        <taxon>Chordata</taxon>
        <taxon>Craniata</taxon>
        <taxon>Vertebrata</taxon>
        <taxon>Euteleostomi</taxon>
        <taxon>Archelosauria</taxon>
        <taxon>Archosauria</taxon>
        <taxon>Dinosauria</taxon>
        <taxon>Saurischia</taxon>
        <taxon>Theropoda</taxon>
        <taxon>Coelurosauria</taxon>
        <taxon>Aves</taxon>
        <taxon>Neognathae</taxon>
        <taxon>Neoaves</taxon>
        <taxon>Charadriiformes</taxon>
        <taxon>Scolopacidae</taxon>
        <taxon>Calidris</taxon>
    </lineage>
</organism>
<proteinExistence type="predicted"/>
<dbReference type="PROSITE" id="PS51034">
    <property type="entry name" value="ZP_2"/>
    <property type="match status" value="1"/>
</dbReference>
<evidence type="ECO:0000313" key="4">
    <source>
        <dbReference type="Proteomes" id="UP000694419"/>
    </source>
</evidence>
<dbReference type="Proteomes" id="UP000694419">
    <property type="component" value="Unplaced"/>
</dbReference>